<dbReference type="Gene3D" id="3.30.870.10">
    <property type="entry name" value="Endonuclease Chain A"/>
    <property type="match status" value="2"/>
</dbReference>
<dbReference type="Gene3D" id="3.40.50.720">
    <property type="entry name" value="NAD(P)-binding Rossmann-like Domain"/>
    <property type="match status" value="1"/>
</dbReference>
<dbReference type="SUPFAM" id="SSF51735">
    <property type="entry name" value="NAD(P)-binding Rossmann-fold domains"/>
    <property type="match status" value="1"/>
</dbReference>
<dbReference type="InterPro" id="IPR001509">
    <property type="entry name" value="Epimerase_deHydtase"/>
</dbReference>
<protein>
    <recommendedName>
        <fullName evidence="4">PLD phosphodiesterase domain-containing protein</fullName>
    </recommendedName>
</protein>
<accession>A0ABR4EZM1</accession>
<evidence type="ECO:0000256" key="1">
    <source>
        <dbReference type="ARBA" id="ARBA00022857"/>
    </source>
</evidence>
<feature type="domain" description="PLD phosphodiesterase" evidence="4">
    <location>
        <begin position="737"/>
        <end position="772"/>
    </location>
</feature>
<name>A0ABR4EZM1_9PEZI</name>
<dbReference type="Pfam" id="PF01370">
    <property type="entry name" value="Epimerase"/>
    <property type="match status" value="1"/>
</dbReference>
<organism evidence="5 6">
    <name type="scientific">Diaporthe vaccinii</name>
    <dbReference type="NCBI Taxonomy" id="105482"/>
    <lineage>
        <taxon>Eukaryota</taxon>
        <taxon>Fungi</taxon>
        <taxon>Dikarya</taxon>
        <taxon>Ascomycota</taxon>
        <taxon>Pezizomycotina</taxon>
        <taxon>Sordariomycetes</taxon>
        <taxon>Sordariomycetidae</taxon>
        <taxon>Diaporthales</taxon>
        <taxon>Diaporthaceae</taxon>
        <taxon>Diaporthe</taxon>
        <taxon>Diaporthe eres species complex</taxon>
    </lineage>
</organism>
<dbReference type="Gene3D" id="3.90.25.10">
    <property type="entry name" value="UDP-galactose 4-epimerase, domain 1"/>
    <property type="match status" value="1"/>
</dbReference>
<dbReference type="Pfam" id="PF06087">
    <property type="entry name" value="Tyr-DNA_phospho"/>
    <property type="match status" value="1"/>
</dbReference>
<sequence length="857" mass="96025">MSARKNVIITGAGGMIGPMLAQRLHDDGYNLILTDIVEPKAPKGGNSENVTCLKGDITDAAFVKQLLDAAQPLHAIFIFHGIMSAGSEANFDLSMRVNVESVRNLLLSIRELPQAPVRVVYSSSQAVYGQPLPKIITDDVTPTPEGTYGAHKYSTEIIINDMHRKGFIDAFTVRFPTVVVRAGAPSNAAPSFLSGMIREPMKGEECVIPLTDRSYKTYVCSPSSTIENLVRVLNLKSDALPKHQRHIMFPGVSTTIQDLMDALARHGGQDKLKLLKEETNPTFERILRSWPEDFDPSTPDRLGLVRDKKADDLVKERQQWAKTLKGRMFDQEELDEERLLQEGIRLSLMEQETPDSATKSRAAAKRDADRQLARDVVKRPRATPTTGTGPNTRMAFPNGALRITRTPGRSRAKNCVNLTDVIHKDSLVSACVFSFFIANEELFEHLPLSRTSNAVPIFIGRDANMDPMLPKACRKSGVAPREKISKKQLQDLRPQLEQLHRQEYGANYHAFYAWSSGSSHSKILVLVYPEFLRIVITSCNMMDIDTELGDNHWYIHDLPKLATQQQSLSTFESDLLVHLRALGTPMGFISSIQGKYDYSTVKVHLVTSVPGTYSGTKAQDCGLLRLRQIIRSLDLNLPQKKRQGKLQIEVCAASLGNLSARWLDGFYDCALGRKYVEITEDCDVPSLRLFYPTVEDARSADEDAQHGASNIGCHIRPWKEAQKAVKNIFHRYRSKDSGKLFHQKLILAYDPTTPASLPYYIYIGSANLSSSAWGTLENDKKENRATCDLKLIKTSNFECGVVIPGNVVESILQPGTSSWQDDIVPYDQAARKYDIEKGRPWNDPRWVKDFREDWNGY</sequence>
<evidence type="ECO:0000313" key="5">
    <source>
        <dbReference type="EMBL" id="KAL2287897.1"/>
    </source>
</evidence>
<gene>
    <name evidence="5" type="ORF">FJTKL_04684</name>
</gene>
<feature type="compositionally biased region" description="Low complexity" evidence="3">
    <location>
        <begin position="382"/>
        <end position="393"/>
    </location>
</feature>
<evidence type="ECO:0000256" key="3">
    <source>
        <dbReference type="SAM" id="MobiDB-lite"/>
    </source>
</evidence>
<dbReference type="EMBL" id="JBAWTH010000018">
    <property type="protein sequence ID" value="KAL2287897.1"/>
    <property type="molecule type" value="Genomic_DNA"/>
</dbReference>
<keyword evidence="6" id="KW-1185">Reference proteome</keyword>
<keyword evidence="1" id="KW-0521">NADP</keyword>
<dbReference type="InterPro" id="IPR010347">
    <property type="entry name" value="Tdp1"/>
</dbReference>
<dbReference type="SUPFAM" id="SSF56024">
    <property type="entry name" value="Phospholipase D/nuclease"/>
    <property type="match status" value="2"/>
</dbReference>
<dbReference type="InterPro" id="IPR036291">
    <property type="entry name" value="NAD(P)-bd_dom_sf"/>
</dbReference>
<dbReference type="Proteomes" id="UP001600888">
    <property type="component" value="Unassembled WGS sequence"/>
</dbReference>
<feature type="region of interest" description="Disordered" evidence="3">
    <location>
        <begin position="350"/>
        <end position="396"/>
    </location>
</feature>
<dbReference type="PROSITE" id="PS50035">
    <property type="entry name" value="PLD"/>
    <property type="match status" value="1"/>
</dbReference>
<feature type="compositionally biased region" description="Basic and acidic residues" evidence="3">
    <location>
        <begin position="364"/>
        <end position="378"/>
    </location>
</feature>
<dbReference type="PANTHER" id="PTHR43103:SF3">
    <property type="entry name" value="ADP-L-GLYCERO-D-MANNO-HEPTOSE-6-EPIMERASE"/>
    <property type="match status" value="1"/>
</dbReference>
<proteinExistence type="predicted"/>
<comment type="caution">
    <text evidence="5">The sequence shown here is derived from an EMBL/GenBank/DDBJ whole genome shotgun (WGS) entry which is preliminary data.</text>
</comment>
<dbReference type="InterPro" id="IPR001736">
    <property type="entry name" value="PLipase_D/transphosphatidylase"/>
</dbReference>
<keyword evidence="2" id="KW-0119">Carbohydrate metabolism</keyword>
<reference evidence="5 6" key="1">
    <citation type="submission" date="2024-03" db="EMBL/GenBank/DDBJ databases">
        <title>A high-quality draft genome sequence of Diaporthe vaccinii, a causative agent of upright dieback and viscid rot disease in cranberry plants.</title>
        <authorList>
            <person name="Sarrasin M."/>
            <person name="Lang B.F."/>
            <person name="Burger G."/>
        </authorList>
    </citation>
    <scope>NUCLEOTIDE SEQUENCE [LARGE SCALE GENOMIC DNA]</scope>
    <source>
        <strain evidence="5 6">IS7</strain>
    </source>
</reference>
<evidence type="ECO:0000313" key="6">
    <source>
        <dbReference type="Proteomes" id="UP001600888"/>
    </source>
</evidence>
<evidence type="ECO:0000259" key="4">
    <source>
        <dbReference type="PROSITE" id="PS50035"/>
    </source>
</evidence>
<evidence type="ECO:0000256" key="2">
    <source>
        <dbReference type="ARBA" id="ARBA00023277"/>
    </source>
</evidence>
<dbReference type="PANTHER" id="PTHR43103">
    <property type="entry name" value="NUCLEOSIDE-DIPHOSPHATE-SUGAR EPIMERASE"/>
    <property type="match status" value="1"/>
</dbReference>